<dbReference type="Pfam" id="PF12276">
    <property type="entry name" value="DUF3617"/>
    <property type="match status" value="1"/>
</dbReference>
<dbReference type="InterPro" id="IPR022061">
    <property type="entry name" value="DUF3617"/>
</dbReference>
<proteinExistence type="predicted"/>
<name>A0A921JGK8_9HYPH</name>
<evidence type="ECO:0000256" key="1">
    <source>
        <dbReference type="SAM" id="SignalP"/>
    </source>
</evidence>
<dbReference type="AlphaFoldDB" id="A0A921JGK8"/>
<reference evidence="2" key="1">
    <citation type="journal article" date="2021" name="PeerJ">
        <title>Extensive microbial diversity within the chicken gut microbiome revealed by metagenomics and culture.</title>
        <authorList>
            <person name="Gilroy R."/>
            <person name="Ravi A."/>
            <person name="Getino M."/>
            <person name="Pursley I."/>
            <person name="Horton D.L."/>
            <person name="Alikhan N.F."/>
            <person name="Baker D."/>
            <person name="Gharbi K."/>
            <person name="Hall N."/>
            <person name="Watson M."/>
            <person name="Adriaenssens E.M."/>
            <person name="Foster-Nyarko E."/>
            <person name="Jarju S."/>
            <person name="Secka A."/>
            <person name="Antonio M."/>
            <person name="Oren A."/>
            <person name="Chaudhuri R.R."/>
            <person name="La Ragione R."/>
            <person name="Hildebrand F."/>
            <person name="Pallen M.J."/>
        </authorList>
    </citation>
    <scope>NUCLEOTIDE SEQUENCE</scope>
    <source>
        <strain evidence="2">316</strain>
    </source>
</reference>
<gene>
    <name evidence="2" type="ORF">K8W01_17235</name>
</gene>
<evidence type="ECO:0000313" key="2">
    <source>
        <dbReference type="EMBL" id="HJE25402.1"/>
    </source>
</evidence>
<feature type="signal peptide" evidence="1">
    <location>
        <begin position="1"/>
        <end position="23"/>
    </location>
</feature>
<comment type="caution">
    <text evidence="2">The sequence shown here is derived from an EMBL/GenBank/DDBJ whole genome shotgun (WGS) entry which is preliminary data.</text>
</comment>
<protein>
    <submittedName>
        <fullName evidence="2">DUF3617 domain-containing protein</fullName>
    </submittedName>
</protein>
<accession>A0A921JGK8</accession>
<feature type="chain" id="PRO_5037885288" evidence="1">
    <location>
        <begin position="24"/>
        <end position="166"/>
    </location>
</feature>
<keyword evidence="1" id="KW-0732">Signal</keyword>
<evidence type="ECO:0000313" key="3">
    <source>
        <dbReference type="Proteomes" id="UP000742631"/>
    </source>
</evidence>
<sequence length="166" mass="17466">MHRLSLRAGFVTAAFALSAATAAADTLPPRKPGLWESKVSSAETGESTVRQCIDEKTDKLAESGFGTAQACSKRLLTKTGTGYETESDCKIGPISATGKGLISGDFNSRIRIETTSILTGLPNQKEPVTRKTVIEASWVGPCEKGQSPGDVILPDGKVVKMPAASR</sequence>
<organism evidence="2 3">
    <name type="scientific">Methylorubrum populi</name>
    <dbReference type="NCBI Taxonomy" id="223967"/>
    <lineage>
        <taxon>Bacteria</taxon>
        <taxon>Pseudomonadati</taxon>
        <taxon>Pseudomonadota</taxon>
        <taxon>Alphaproteobacteria</taxon>
        <taxon>Hyphomicrobiales</taxon>
        <taxon>Methylobacteriaceae</taxon>
        <taxon>Methylorubrum</taxon>
    </lineage>
</organism>
<reference evidence="2" key="2">
    <citation type="submission" date="2021-09" db="EMBL/GenBank/DDBJ databases">
        <authorList>
            <person name="Gilroy R."/>
        </authorList>
    </citation>
    <scope>NUCLEOTIDE SEQUENCE</scope>
    <source>
        <strain evidence="2">316</strain>
    </source>
</reference>
<dbReference type="EMBL" id="DYYG01000051">
    <property type="protein sequence ID" value="HJE25402.1"/>
    <property type="molecule type" value="Genomic_DNA"/>
</dbReference>
<dbReference type="Proteomes" id="UP000742631">
    <property type="component" value="Unassembled WGS sequence"/>
</dbReference>